<feature type="transmembrane region" description="Helical" evidence="7">
    <location>
        <begin position="355"/>
        <end position="373"/>
    </location>
</feature>
<reference evidence="9 10" key="1">
    <citation type="submission" date="2019-07" db="EMBL/GenBank/DDBJ databases">
        <title>Genomes of Cafeteria roenbergensis.</title>
        <authorList>
            <person name="Fischer M.G."/>
            <person name="Hackl T."/>
            <person name="Roman M."/>
        </authorList>
    </citation>
    <scope>NUCLEOTIDE SEQUENCE [LARGE SCALE GENOMIC DNA]</scope>
    <source>
        <strain evidence="9 10">E4-10P</strain>
    </source>
</reference>
<dbReference type="InterPro" id="IPR017927">
    <property type="entry name" value="FAD-bd_FR_type"/>
</dbReference>
<dbReference type="Pfam" id="PF08022">
    <property type="entry name" value="FAD_binding_8"/>
    <property type="match status" value="1"/>
</dbReference>
<feature type="compositionally biased region" description="Acidic residues" evidence="6">
    <location>
        <begin position="776"/>
        <end position="785"/>
    </location>
</feature>
<sequence>MRDHAPLHSQDEHTASSLVCHAGFALAMTAASVAGGVLMVGNSFSLPSIHPDYPGVLSPANFAGVVLLIFGVPMGLMGLGLTLQILSRMRPACGCWSTLGMALLGLGSIAWSVAAWFVLIRPSHTFNDDEPADALQQLFGGFCFVAFMPFGLVALAIAVRAFLTGRAGEYSSPKGGSGARRSGVDPLAGGLDRTRGADAEAALLHSYAATDHGPSAALSVSEAAREAAKSALKRPVQPVHFSHVCSGACALLLLIAVLVVATSSLTNVWNFSAHSYLPFTSPWSLINIKIGEHFVSKVYEDSVVYFSCLAVFVVAGVLGRTCAPCRSITTRRVRCLSPGTGWWNPWAHGITVGEVGAVAYFVGIFAYWVYFWAGKYDRIRTEAKLDPDPEMQVAARVLGHLSTLVMSFLLMPSSRNSLWEAAIGVPFERAVKYHRVLGAFSWLLVSLHMFVWLGKWARQGILWNNIVTIDNLAIDPYKFHWDNFTVVICETAWLIMTVSILTAIFVRRQNYEVFYYLHQYAGILFFIVAVWHAWSFWYYGAGSMILWFVDKLCRLYKGSRECRLVSIEHHGSVTRVQLDAPSFDHSAGQYVFVNIPSIDEWQWHPFTVASAPSSPFRTLLIKDMGADTWTSQLARLATLCSADARPFSPRICVDGPYGSPRDYTGKRSIVLVAGGVGITPMHSIFADLYERALAADEAKTFRGSSEAGTAGLGPIAHVRLVWVVRNAPEANIVAETLYRAHTHNPHGIFAVELYCTTHTPGASEAGGATPRAAGYDDPDIEDEAAEGAGHSGSGEPGAPTTGKFASPFRDVSSEAVAWVQSQLRPGRPKLDVVLKDVGRVDAALARAGKPTRAGERAPTMLLACGPKGLVGSASEAAFKAGADFHEEEFYF</sequence>
<feature type="transmembrane region" description="Helical" evidence="7">
    <location>
        <begin position="139"/>
        <end position="163"/>
    </location>
</feature>
<evidence type="ECO:0000256" key="4">
    <source>
        <dbReference type="ARBA" id="ARBA00023002"/>
    </source>
</evidence>
<evidence type="ECO:0000259" key="8">
    <source>
        <dbReference type="PROSITE" id="PS51384"/>
    </source>
</evidence>
<comment type="subcellular location">
    <subcellularLocation>
        <location evidence="1">Membrane</location>
        <topology evidence="1">Multi-pass membrane protein</topology>
    </subcellularLocation>
</comment>
<feature type="transmembrane region" description="Helical" evidence="7">
    <location>
        <begin position="484"/>
        <end position="506"/>
    </location>
</feature>
<feature type="transmembrane region" description="Helical" evidence="7">
    <location>
        <begin position="239"/>
        <end position="261"/>
    </location>
</feature>
<dbReference type="AlphaFoldDB" id="A0A5A8EE12"/>
<dbReference type="Pfam" id="PF08030">
    <property type="entry name" value="NAD_binding_6"/>
    <property type="match status" value="1"/>
</dbReference>
<evidence type="ECO:0000256" key="1">
    <source>
        <dbReference type="ARBA" id="ARBA00004141"/>
    </source>
</evidence>
<comment type="caution">
    <text evidence="9">The sequence shown here is derived from an EMBL/GenBank/DDBJ whole genome shotgun (WGS) entry which is preliminary data.</text>
</comment>
<dbReference type="Proteomes" id="UP000322899">
    <property type="component" value="Unassembled WGS sequence"/>
</dbReference>
<dbReference type="InterPro" id="IPR050369">
    <property type="entry name" value="RBOH/FRE"/>
</dbReference>
<evidence type="ECO:0000256" key="7">
    <source>
        <dbReference type="SAM" id="Phobius"/>
    </source>
</evidence>
<dbReference type="GO" id="GO:0016175">
    <property type="term" value="F:superoxide-generating NAD(P)H oxidase activity"/>
    <property type="evidence" value="ECO:0007669"/>
    <property type="project" value="TreeGrafter"/>
</dbReference>
<dbReference type="InterPro" id="IPR013112">
    <property type="entry name" value="FAD-bd_8"/>
</dbReference>
<dbReference type="GO" id="GO:0005886">
    <property type="term" value="C:plasma membrane"/>
    <property type="evidence" value="ECO:0007669"/>
    <property type="project" value="TreeGrafter"/>
</dbReference>
<keyword evidence="2 7" id="KW-0812">Transmembrane</keyword>
<organism evidence="9 10">
    <name type="scientific">Cafeteria roenbergensis</name>
    <name type="common">Marine flagellate</name>
    <dbReference type="NCBI Taxonomy" id="33653"/>
    <lineage>
        <taxon>Eukaryota</taxon>
        <taxon>Sar</taxon>
        <taxon>Stramenopiles</taxon>
        <taxon>Bigyra</taxon>
        <taxon>Opalozoa</taxon>
        <taxon>Bicosoecida</taxon>
        <taxon>Cafeteriaceae</taxon>
        <taxon>Cafeteria</taxon>
    </lineage>
</organism>
<dbReference type="Pfam" id="PF01794">
    <property type="entry name" value="Ferric_reduct"/>
    <property type="match status" value="1"/>
</dbReference>
<keyword evidence="5 7" id="KW-0472">Membrane</keyword>
<dbReference type="EMBL" id="VLTO01000010">
    <property type="protein sequence ID" value="KAA0176056.1"/>
    <property type="molecule type" value="Genomic_DNA"/>
</dbReference>
<dbReference type="InterPro" id="IPR013121">
    <property type="entry name" value="Fe_red_NAD-bd_6"/>
</dbReference>
<dbReference type="SFLD" id="SFLDS00052">
    <property type="entry name" value="Ferric_Reductase_Domain"/>
    <property type="match status" value="1"/>
</dbReference>
<keyword evidence="4" id="KW-0560">Oxidoreductase</keyword>
<evidence type="ECO:0000256" key="2">
    <source>
        <dbReference type="ARBA" id="ARBA00022692"/>
    </source>
</evidence>
<protein>
    <recommendedName>
        <fullName evidence="8">FAD-binding FR-type domain-containing protein</fullName>
    </recommendedName>
</protein>
<feature type="transmembrane region" description="Helical" evidence="7">
    <location>
        <begin position="95"/>
        <end position="119"/>
    </location>
</feature>
<dbReference type="PROSITE" id="PS51384">
    <property type="entry name" value="FAD_FR"/>
    <property type="match status" value="1"/>
</dbReference>
<feature type="transmembrane region" description="Helical" evidence="7">
    <location>
        <begin position="18"/>
        <end position="40"/>
    </location>
</feature>
<feature type="transmembrane region" description="Helical" evidence="7">
    <location>
        <begin position="513"/>
        <end position="530"/>
    </location>
</feature>
<dbReference type="CDD" id="cd06186">
    <property type="entry name" value="NOX_Duox_like_FAD_NADP"/>
    <property type="match status" value="1"/>
</dbReference>
<dbReference type="Gene3D" id="3.40.50.80">
    <property type="entry name" value="Nucleotide-binding domain of ferredoxin-NADP reductase (FNR) module"/>
    <property type="match status" value="1"/>
</dbReference>
<evidence type="ECO:0000256" key="3">
    <source>
        <dbReference type="ARBA" id="ARBA00022989"/>
    </source>
</evidence>
<accession>A0A5A8EE12</accession>
<evidence type="ECO:0000313" key="9">
    <source>
        <dbReference type="EMBL" id="KAA0176056.1"/>
    </source>
</evidence>
<dbReference type="SUPFAM" id="SSF63380">
    <property type="entry name" value="Riboflavin synthase domain-like"/>
    <property type="match status" value="1"/>
</dbReference>
<dbReference type="InterPro" id="IPR017938">
    <property type="entry name" value="Riboflavin_synthase-like_b-brl"/>
</dbReference>
<evidence type="ECO:0000256" key="6">
    <source>
        <dbReference type="SAM" id="MobiDB-lite"/>
    </source>
</evidence>
<dbReference type="OrthoDB" id="167398at2759"/>
<dbReference type="SUPFAM" id="SSF52343">
    <property type="entry name" value="Ferredoxin reductase-like, C-terminal NADP-linked domain"/>
    <property type="match status" value="1"/>
</dbReference>
<evidence type="ECO:0000313" key="10">
    <source>
        <dbReference type="Proteomes" id="UP000322899"/>
    </source>
</evidence>
<dbReference type="InterPro" id="IPR013130">
    <property type="entry name" value="Fe3_Rdtase_TM_dom"/>
</dbReference>
<keyword evidence="3 7" id="KW-1133">Transmembrane helix</keyword>
<dbReference type="InterPro" id="IPR039261">
    <property type="entry name" value="FNR_nucleotide-bd"/>
</dbReference>
<feature type="transmembrane region" description="Helical" evidence="7">
    <location>
        <begin position="60"/>
        <end position="83"/>
    </location>
</feature>
<dbReference type="SFLD" id="SFLDG01168">
    <property type="entry name" value="Ferric_reductase_subgroup_(FRE"/>
    <property type="match status" value="1"/>
</dbReference>
<feature type="domain" description="FAD-binding FR-type" evidence="8">
    <location>
        <begin position="557"/>
        <end position="663"/>
    </location>
</feature>
<proteinExistence type="predicted"/>
<evidence type="ECO:0000256" key="5">
    <source>
        <dbReference type="ARBA" id="ARBA00023136"/>
    </source>
</evidence>
<dbReference type="PANTHER" id="PTHR11972">
    <property type="entry name" value="NADPH OXIDASE"/>
    <property type="match status" value="1"/>
</dbReference>
<name>A0A5A8EE12_CAFRO</name>
<dbReference type="Gene3D" id="2.40.30.10">
    <property type="entry name" value="Translation factors"/>
    <property type="match status" value="1"/>
</dbReference>
<dbReference type="PANTHER" id="PTHR11972:SF69">
    <property type="entry name" value="FERRIC REDUCTION OXIDASE 6-RELATED"/>
    <property type="match status" value="1"/>
</dbReference>
<feature type="region of interest" description="Disordered" evidence="6">
    <location>
        <begin position="761"/>
        <end position="806"/>
    </location>
</feature>
<gene>
    <name evidence="9" type="ORF">FNF27_02448</name>
</gene>
<feature type="transmembrane region" description="Helical" evidence="7">
    <location>
        <begin position="433"/>
        <end position="453"/>
    </location>
</feature>